<evidence type="ECO:0000313" key="4">
    <source>
        <dbReference type="Proteomes" id="UP000663862"/>
    </source>
</evidence>
<accession>A0A820RVM4</accession>
<dbReference type="EMBL" id="CAJOBQ010000988">
    <property type="protein sequence ID" value="CAF4442185.1"/>
    <property type="molecule type" value="Genomic_DNA"/>
</dbReference>
<dbReference type="AlphaFoldDB" id="A0A820RVM4"/>
<name>A0A820RVM4_9BILA</name>
<evidence type="ECO:0000313" key="2">
    <source>
        <dbReference type="EMBL" id="CAF3563074.1"/>
    </source>
</evidence>
<dbReference type="Proteomes" id="UP000663869">
    <property type="component" value="Unassembled WGS sequence"/>
</dbReference>
<gene>
    <name evidence="2" type="ORF">FME351_LOCUS20061</name>
    <name evidence="3" type="ORF">TSG867_LOCUS16286</name>
</gene>
<reference evidence="3" key="1">
    <citation type="submission" date="2021-02" db="EMBL/GenBank/DDBJ databases">
        <authorList>
            <person name="Nowell W R."/>
        </authorList>
    </citation>
    <scope>NUCLEOTIDE SEQUENCE</scope>
</reference>
<dbReference type="Proteomes" id="UP000663862">
    <property type="component" value="Unassembled WGS sequence"/>
</dbReference>
<feature type="compositionally biased region" description="Polar residues" evidence="1">
    <location>
        <begin position="66"/>
        <end position="82"/>
    </location>
</feature>
<feature type="region of interest" description="Disordered" evidence="1">
    <location>
        <begin position="66"/>
        <end position="105"/>
    </location>
</feature>
<sequence>MVSYPLNYNQYINYHGSVYSEMSRSLVLPVGYDRILFDGMSNAITQEHSSASSVVRSVAGVLNKNTIRTPSVSNEAQRSNNDIDPVTDPDPSSNIVCSDDDNDDA</sequence>
<evidence type="ECO:0000256" key="1">
    <source>
        <dbReference type="SAM" id="MobiDB-lite"/>
    </source>
</evidence>
<organism evidence="3 4">
    <name type="scientific">Rotaria socialis</name>
    <dbReference type="NCBI Taxonomy" id="392032"/>
    <lineage>
        <taxon>Eukaryota</taxon>
        <taxon>Metazoa</taxon>
        <taxon>Spiralia</taxon>
        <taxon>Gnathifera</taxon>
        <taxon>Rotifera</taxon>
        <taxon>Eurotatoria</taxon>
        <taxon>Bdelloidea</taxon>
        <taxon>Philodinida</taxon>
        <taxon>Philodinidae</taxon>
        <taxon>Rotaria</taxon>
    </lineage>
</organism>
<dbReference type="EMBL" id="CAJNYU010002545">
    <property type="protein sequence ID" value="CAF3563074.1"/>
    <property type="molecule type" value="Genomic_DNA"/>
</dbReference>
<protein>
    <submittedName>
        <fullName evidence="3">Uncharacterized protein</fullName>
    </submittedName>
</protein>
<proteinExistence type="predicted"/>
<comment type="caution">
    <text evidence="3">The sequence shown here is derived from an EMBL/GenBank/DDBJ whole genome shotgun (WGS) entry which is preliminary data.</text>
</comment>
<evidence type="ECO:0000313" key="3">
    <source>
        <dbReference type="EMBL" id="CAF4442185.1"/>
    </source>
</evidence>